<dbReference type="Gene3D" id="3.40.960.10">
    <property type="entry name" value="VSR Endonuclease"/>
    <property type="match status" value="1"/>
</dbReference>
<name>A0A5C5WED9_9BACT</name>
<dbReference type="CDD" id="cd18808">
    <property type="entry name" value="SF1_C_Upf1"/>
    <property type="match status" value="1"/>
</dbReference>
<dbReference type="InterPro" id="IPR041677">
    <property type="entry name" value="DNA2/NAM7_AAA_11"/>
</dbReference>
<dbReference type="EC" id="3.1.11.5" evidence="5"/>
<keyword evidence="6" id="KW-1185">Reference proteome</keyword>
<dbReference type="Pfam" id="PF13086">
    <property type="entry name" value="AAA_11"/>
    <property type="match status" value="1"/>
</dbReference>
<dbReference type="InterPro" id="IPR045055">
    <property type="entry name" value="DNA2/NAM7-like"/>
</dbReference>
<dbReference type="GO" id="GO:0008854">
    <property type="term" value="F:exodeoxyribonuclease V activity"/>
    <property type="evidence" value="ECO:0007669"/>
    <property type="project" value="UniProtKB-EC"/>
</dbReference>
<dbReference type="Proteomes" id="UP000318995">
    <property type="component" value="Unassembled WGS sequence"/>
</dbReference>
<protein>
    <submittedName>
        <fullName evidence="5">RecBCD enzyme subunit RecD</fullName>
        <ecNumber evidence="5">3.1.11.5</ecNumber>
    </submittedName>
</protein>
<sequence>MSDDDQERIVGLLQQSRLGLSSRDVARRSGLRASDVNRCLLALQSQGRVERRGAKWRSTASIQLGAGRITPAAKPEQPTAPNRRAASETLWKPGAQGGSTNGEAQQSRFVKPTIDIGASRWSDFRRLCLYYAECVRLDQRSSIHAKSDEENEGIVCLDGGLINSGSLVVRTSESWRRFMQEAATSEYLFIGYPLHRYQWRDSHSGQTIDFVSPVFVVPCRFEISGLNLHLELLGAPRINEGWLERRLKNADERRAFLTLMGNASASGDDEAEEWLDWRQGAQLLSHYYGDWLAEPLDPARLGSFPPLKELPRDGLYNRAGLLVPRKWRYTNKLHGELIALAHEIPDDQLDETALRTVFPHGEPARRGPGEEGGAEADGSALTTATPLMLNAEQFAALDASATELLSVVVGPPGTGKSRVVAATLARQAVAGRHALFASRNHQALEAVTPTVNAITDPWPLMLRLARPWGAAVDHSMQTALATLVSSDQGADERRAEQLRRRLADKLVQRRKLSGQLDEAIRIRGDISVELFDWEDAINAVPEAIRSGFRVQPDAPSKDELQACVNRVRPPGPAQLSLRWFVAWARFRLTWRRSLAAARSLDGRLRSLFDAGGRLPPAPSGESHELCDYFTKCLAFWRPVVEANEQAAKLTQLRASLAGLPDLDALCRELHRLTLEVVRLTDDLCREVAISTGAGISNEERRDLDEVLKAIANQSAIDDDAAKRQWERALRKAIPILLRHFPLMATTNLSVQRDFSLVPGAFDLLVVDEASQCDVASVIPLLFRSRRVMVVGDPMQLQHVTSLSAATDRLLRQQFRVDSDSLQRFSYRATSLFSLANTSPSVCQRTTLRQHHRCHPNIAEYCSDSFYKGNWIVLTEERGDRGMQWTQVPDDSQPAPGGGATSKAQMDAITAELKRLGSEGYEGTVGVVTPFRRQADLLRDRLYQSLDKSLIERWRLLVNTADGFQGDERDTVLLSLVAGPNLTSGSHGFLASGPNRFNVAVSRAKRLLHVFGDKSWASACSISHLRLLAEACDRVAVTPSKYDPDNFRTDLVGPVWEPALAEAMREAGLPFFQQYPACGRYLDFALLREGLKLDVEVDGEAYHRSASGGYVMQDIRRDQMLISAGWTVKRFWVYELREDMPRCVREIAECYGASQTA</sequence>
<dbReference type="SUPFAM" id="SSF52980">
    <property type="entry name" value="Restriction endonuclease-like"/>
    <property type="match status" value="1"/>
</dbReference>
<dbReference type="OrthoDB" id="9757917at2"/>
<comment type="caution">
    <text evidence="5">The sequence shown here is derived from an EMBL/GenBank/DDBJ whole genome shotgun (WGS) entry which is preliminary data.</text>
</comment>
<dbReference type="InterPro" id="IPR027417">
    <property type="entry name" value="P-loop_NTPase"/>
</dbReference>
<dbReference type="Gene3D" id="1.10.10.10">
    <property type="entry name" value="Winged helix-like DNA-binding domain superfamily/Winged helix DNA-binding domain"/>
    <property type="match status" value="1"/>
</dbReference>
<dbReference type="GO" id="GO:0004386">
    <property type="term" value="F:helicase activity"/>
    <property type="evidence" value="ECO:0007669"/>
    <property type="project" value="InterPro"/>
</dbReference>
<dbReference type="Gene3D" id="3.40.50.300">
    <property type="entry name" value="P-loop containing nucleotide triphosphate hydrolases"/>
    <property type="match status" value="3"/>
</dbReference>
<evidence type="ECO:0000259" key="3">
    <source>
        <dbReference type="Pfam" id="PF13086"/>
    </source>
</evidence>
<evidence type="ECO:0000259" key="2">
    <source>
        <dbReference type="Pfam" id="PF04480"/>
    </source>
</evidence>
<evidence type="ECO:0000313" key="5">
    <source>
        <dbReference type="EMBL" id="TWT48980.1"/>
    </source>
</evidence>
<dbReference type="InterPro" id="IPR047187">
    <property type="entry name" value="SF1_C_Upf1"/>
</dbReference>
<dbReference type="Pfam" id="PF04480">
    <property type="entry name" value="DUF559"/>
    <property type="match status" value="1"/>
</dbReference>
<dbReference type="EMBL" id="SJPH01000001">
    <property type="protein sequence ID" value="TWT48980.1"/>
    <property type="molecule type" value="Genomic_DNA"/>
</dbReference>
<gene>
    <name evidence="5" type="primary">recD_1</name>
    <name evidence="5" type="ORF">Pla111_07580</name>
</gene>
<dbReference type="PANTHER" id="PTHR10887">
    <property type="entry name" value="DNA2/NAM7 HELICASE FAMILY"/>
    <property type="match status" value="1"/>
</dbReference>
<feature type="domain" description="DNA2/NAM7 helicase-like C-terminal" evidence="4">
    <location>
        <begin position="830"/>
        <end position="1013"/>
    </location>
</feature>
<dbReference type="InterPro" id="IPR011335">
    <property type="entry name" value="Restrct_endonuc-II-like"/>
</dbReference>
<dbReference type="AlphaFoldDB" id="A0A5C5WED9"/>
<dbReference type="InterPro" id="IPR041679">
    <property type="entry name" value="DNA2/NAM7-like_C"/>
</dbReference>
<organism evidence="5 6">
    <name type="scientific">Botrimarina hoheduenensis</name>
    <dbReference type="NCBI Taxonomy" id="2528000"/>
    <lineage>
        <taxon>Bacteria</taxon>
        <taxon>Pseudomonadati</taxon>
        <taxon>Planctomycetota</taxon>
        <taxon>Planctomycetia</taxon>
        <taxon>Pirellulales</taxon>
        <taxon>Lacipirellulaceae</taxon>
        <taxon>Botrimarina</taxon>
    </lineage>
</organism>
<evidence type="ECO:0000256" key="1">
    <source>
        <dbReference type="SAM" id="MobiDB-lite"/>
    </source>
</evidence>
<feature type="domain" description="DNA2/NAM7 helicase helicase" evidence="3">
    <location>
        <begin position="722"/>
        <end position="797"/>
    </location>
</feature>
<reference evidence="5 6" key="1">
    <citation type="submission" date="2019-02" db="EMBL/GenBank/DDBJ databases">
        <title>Deep-cultivation of Planctomycetes and their phenomic and genomic characterization uncovers novel biology.</title>
        <authorList>
            <person name="Wiegand S."/>
            <person name="Jogler M."/>
            <person name="Boedeker C."/>
            <person name="Pinto D."/>
            <person name="Vollmers J."/>
            <person name="Rivas-Marin E."/>
            <person name="Kohn T."/>
            <person name="Peeters S.H."/>
            <person name="Heuer A."/>
            <person name="Rast P."/>
            <person name="Oberbeckmann S."/>
            <person name="Bunk B."/>
            <person name="Jeske O."/>
            <person name="Meyerdierks A."/>
            <person name="Storesund J.E."/>
            <person name="Kallscheuer N."/>
            <person name="Luecker S."/>
            <person name="Lage O.M."/>
            <person name="Pohl T."/>
            <person name="Merkel B.J."/>
            <person name="Hornburger P."/>
            <person name="Mueller R.-W."/>
            <person name="Bruemmer F."/>
            <person name="Labrenz M."/>
            <person name="Spormann A.M."/>
            <person name="Op Den Camp H."/>
            <person name="Overmann J."/>
            <person name="Amann R."/>
            <person name="Jetten M.S.M."/>
            <person name="Mascher T."/>
            <person name="Medema M.H."/>
            <person name="Devos D.P."/>
            <person name="Kaster A.-K."/>
            <person name="Ovreas L."/>
            <person name="Rohde M."/>
            <person name="Galperin M.Y."/>
            <person name="Jogler C."/>
        </authorList>
    </citation>
    <scope>NUCLEOTIDE SEQUENCE [LARGE SCALE GENOMIC DNA]</scope>
    <source>
        <strain evidence="5 6">Pla111</strain>
    </source>
</reference>
<dbReference type="SUPFAM" id="SSF52540">
    <property type="entry name" value="P-loop containing nucleoside triphosphate hydrolases"/>
    <property type="match status" value="1"/>
</dbReference>
<evidence type="ECO:0000259" key="4">
    <source>
        <dbReference type="Pfam" id="PF13087"/>
    </source>
</evidence>
<accession>A0A5C5WED9</accession>
<dbReference type="InterPro" id="IPR036388">
    <property type="entry name" value="WH-like_DNA-bd_sf"/>
</dbReference>
<dbReference type="Pfam" id="PF13087">
    <property type="entry name" value="AAA_12"/>
    <property type="match status" value="1"/>
</dbReference>
<evidence type="ECO:0000313" key="6">
    <source>
        <dbReference type="Proteomes" id="UP000318995"/>
    </source>
</evidence>
<feature type="domain" description="DUF559" evidence="2">
    <location>
        <begin position="1066"/>
        <end position="1148"/>
    </location>
</feature>
<keyword evidence="5" id="KW-0378">Hydrolase</keyword>
<proteinExistence type="predicted"/>
<dbReference type="RefSeq" id="WP_146571455.1">
    <property type="nucleotide sequence ID" value="NZ_SJPH01000001.1"/>
</dbReference>
<dbReference type="PANTHER" id="PTHR10887:SF495">
    <property type="entry name" value="HELICASE SENATAXIN ISOFORM X1-RELATED"/>
    <property type="match status" value="1"/>
</dbReference>
<feature type="region of interest" description="Disordered" evidence="1">
    <location>
        <begin position="65"/>
        <end position="106"/>
    </location>
</feature>
<dbReference type="InterPro" id="IPR007569">
    <property type="entry name" value="DUF559"/>
</dbReference>